<evidence type="ECO:0000256" key="10">
    <source>
        <dbReference type="PROSITE-ProRule" id="PRU00221"/>
    </source>
</evidence>
<evidence type="ECO:0000313" key="12">
    <source>
        <dbReference type="WBParaSite" id="scaffold21703_cov252.g19764"/>
    </source>
</evidence>
<evidence type="ECO:0000256" key="7">
    <source>
        <dbReference type="ARBA" id="ARBA00023212"/>
    </source>
</evidence>
<keyword evidence="11" id="KW-1185">Reference proteome</keyword>
<dbReference type="InterPro" id="IPR036322">
    <property type="entry name" value="WD40_repeat_dom_sf"/>
</dbReference>
<dbReference type="InterPro" id="IPR001680">
    <property type="entry name" value="WD40_rpt"/>
</dbReference>
<dbReference type="WBParaSite" id="scaffold21703_cov252.g19764">
    <property type="protein sequence ID" value="scaffold21703_cov252.g19764"/>
    <property type="gene ID" value="scaffold21703_cov252.g19764"/>
</dbReference>
<keyword evidence="5" id="KW-0677">Repeat</keyword>
<evidence type="ECO:0000256" key="3">
    <source>
        <dbReference type="ARBA" id="ARBA00022490"/>
    </source>
</evidence>
<feature type="repeat" description="WD" evidence="10">
    <location>
        <begin position="57"/>
        <end position="88"/>
    </location>
</feature>
<keyword evidence="3" id="KW-0963">Cytoplasm</keyword>
<dbReference type="SUPFAM" id="SSF50978">
    <property type="entry name" value="WD40 repeat-like"/>
    <property type="match status" value="1"/>
</dbReference>
<evidence type="ECO:0000256" key="5">
    <source>
        <dbReference type="ARBA" id="ARBA00022737"/>
    </source>
</evidence>
<dbReference type="Pfam" id="PF00400">
    <property type="entry name" value="WD40"/>
    <property type="match status" value="2"/>
</dbReference>
<dbReference type="GO" id="GO:0034314">
    <property type="term" value="P:Arp2/3 complex-mediated actin nucleation"/>
    <property type="evidence" value="ECO:0007669"/>
    <property type="project" value="InterPro"/>
</dbReference>
<evidence type="ECO:0000313" key="11">
    <source>
        <dbReference type="Proteomes" id="UP000887561"/>
    </source>
</evidence>
<sequence length="272" mass="30725">MVQASVSPPVPHWELGIGSIACHAWNKDRTQIAVSPSNNEIHIFEKSGDCWRSIHILSEHDLLITGIDWAPDTNRIVSCSHDKNAFVWTFDPKQGQWKPELVWIRTNRAATCVKWSPKENKFAVGTGERLIAVCYYERENNWWISRQIKKPIRSTVISLNWHPNNVLLATGSCDFTTRVFSAYVKEVDDKPSPNPWGTKMPFGELLKEYKTGGWDVPSENKNNQANVNSAFAMFRNFDKRAAVANGGGGSEFGIHNSLNNSFAKTLHQNTIL</sequence>
<dbReference type="Gene3D" id="2.130.10.10">
    <property type="entry name" value="YVTN repeat-like/Quinoprotein amine dehydrogenase"/>
    <property type="match status" value="1"/>
</dbReference>
<evidence type="ECO:0000256" key="8">
    <source>
        <dbReference type="ARBA" id="ARBA00041244"/>
    </source>
</evidence>
<comment type="subcellular location">
    <subcellularLocation>
        <location evidence="1">Cytoplasm</location>
        <location evidence="1">Cytoskeleton</location>
    </subcellularLocation>
</comment>
<dbReference type="PANTHER" id="PTHR10709">
    <property type="entry name" value="ACTIN-RELATED PROTEIN 2/3 COMPLEX SUBUNIT 1"/>
    <property type="match status" value="1"/>
</dbReference>
<comment type="similarity">
    <text evidence="2">Belongs to the WD repeat ARPC1 family.</text>
</comment>
<keyword evidence="7" id="KW-0206">Cytoskeleton</keyword>
<reference evidence="12" key="1">
    <citation type="submission" date="2022-11" db="UniProtKB">
        <authorList>
            <consortium name="WormBaseParasite"/>
        </authorList>
    </citation>
    <scope>IDENTIFICATION</scope>
</reference>
<evidence type="ECO:0000256" key="4">
    <source>
        <dbReference type="ARBA" id="ARBA00022574"/>
    </source>
</evidence>
<evidence type="ECO:0000256" key="2">
    <source>
        <dbReference type="ARBA" id="ARBA00006260"/>
    </source>
</evidence>
<accession>A0A915LWT5</accession>
<dbReference type="AlphaFoldDB" id="A0A915LWT5"/>
<evidence type="ECO:0000256" key="1">
    <source>
        <dbReference type="ARBA" id="ARBA00004245"/>
    </source>
</evidence>
<dbReference type="GO" id="GO:0005885">
    <property type="term" value="C:Arp2/3 protein complex"/>
    <property type="evidence" value="ECO:0007669"/>
    <property type="project" value="InterPro"/>
</dbReference>
<keyword evidence="4 10" id="KW-0853">WD repeat</keyword>
<dbReference type="InterPro" id="IPR017383">
    <property type="entry name" value="ARPC1"/>
</dbReference>
<name>A0A915LWT5_MELJA</name>
<dbReference type="SMART" id="SM00320">
    <property type="entry name" value="WD40"/>
    <property type="match status" value="3"/>
</dbReference>
<protein>
    <recommendedName>
        <fullName evidence="8">Arp2/3 complex 41 kDa subunit</fullName>
    </recommendedName>
    <alternativeName>
        <fullName evidence="9">p41-ARC</fullName>
    </alternativeName>
</protein>
<dbReference type="GO" id="GO:0051015">
    <property type="term" value="F:actin filament binding"/>
    <property type="evidence" value="ECO:0007669"/>
    <property type="project" value="TreeGrafter"/>
</dbReference>
<evidence type="ECO:0000256" key="6">
    <source>
        <dbReference type="ARBA" id="ARBA00023203"/>
    </source>
</evidence>
<dbReference type="PANTHER" id="PTHR10709:SF2">
    <property type="entry name" value="ACTIN-RELATED PROTEIN 2_3 COMPLEX SUBUNIT"/>
    <property type="match status" value="1"/>
</dbReference>
<evidence type="ECO:0000256" key="9">
    <source>
        <dbReference type="ARBA" id="ARBA00041789"/>
    </source>
</evidence>
<dbReference type="PROSITE" id="PS50082">
    <property type="entry name" value="WD_REPEATS_2"/>
    <property type="match status" value="1"/>
</dbReference>
<dbReference type="InterPro" id="IPR015943">
    <property type="entry name" value="WD40/YVTN_repeat-like_dom_sf"/>
</dbReference>
<keyword evidence="6" id="KW-0009">Actin-binding</keyword>
<organism evidence="11 12">
    <name type="scientific">Meloidogyne javanica</name>
    <name type="common">Root-knot nematode worm</name>
    <dbReference type="NCBI Taxonomy" id="6303"/>
    <lineage>
        <taxon>Eukaryota</taxon>
        <taxon>Metazoa</taxon>
        <taxon>Ecdysozoa</taxon>
        <taxon>Nematoda</taxon>
        <taxon>Chromadorea</taxon>
        <taxon>Rhabditida</taxon>
        <taxon>Tylenchina</taxon>
        <taxon>Tylenchomorpha</taxon>
        <taxon>Tylenchoidea</taxon>
        <taxon>Meloidogynidae</taxon>
        <taxon>Meloidogyninae</taxon>
        <taxon>Meloidogyne</taxon>
        <taxon>Meloidogyne incognita group</taxon>
    </lineage>
</organism>
<proteinExistence type="inferred from homology"/>
<dbReference type="PROSITE" id="PS50294">
    <property type="entry name" value="WD_REPEATS_REGION"/>
    <property type="match status" value="1"/>
</dbReference>
<dbReference type="Proteomes" id="UP000887561">
    <property type="component" value="Unplaced"/>
</dbReference>